<accession>A0AAE0SM42</accession>
<dbReference type="InterPro" id="IPR038178">
    <property type="entry name" value="Kringle_sf"/>
</dbReference>
<dbReference type="SMART" id="SM00130">
    <property type="entry name" value="KR"/>
    <property type="match status" value="2"/>
</dbReference>
<keyword evidence="2 3" id="KW-1015">Disulfide bond</keyword>
<feature type="domain" description="Sushi" evidence="7">
    <location>
        <begin position="97"/>
        <end position="158"/>
    </location>
</feature>
<feature type="domain" description="Kringle" evidence="6">
    <location>
        <begin position="308"/>
        <end position="383"/>
    </location>
</feature>
<dbReference type="InterPro" id="IPR050759">
    <property type="entry name" value="Serine_protease_kringle"/>
</dbReference>
<evidence type="ECO:0000313" key="9">
    <source>
        <dbReference type="Proteomes" id="UP001195483"/>
    </source>
</evidence>
<organism evidence="8 9">
    <name type="scientific">Potamilus streckersoni</name>
    <dbReference type="NCBI Taxonomy" id="2493646"/>
    <lineage>
        <taxon>Eukaryota</taxon>
        <taxon>Metazoa</taxon>
        <taxon>Spiralia</taxon>
        <taxon>Lophotrochozoa</taxon>
        <taxon>Mollusca</taxon>
        <taxon>Bivalvia</taxon>
        <taxon>Autobranchia</taxon>
        <taxon>Heteroconchia</taxon>
        <taxon>Palaeoheterodonta</taxon>
        <taxon>Unionida</taxon>
        <taxon>Unionoidea</taxon>
        <taxon>Unionidae</taxon>
        <taxon>Ambleminae</taxon>
        <taxon>Lampsilini</taxon>
        <taxon>Potamilus</taxon>
    </lineage>
</organism>
<dbReference type="Gene3D" id="2.10.70.10">
    <property type="entry name" value="Complement Module, domain 1"/>
    <property type="match status" value="1"/>
</dbReference>
<dbReference type="AlphaFoldDB" id="A0AAE0SM42"/>
<reference evidence="8" key="3">
    <citation type="submission" date="2023-05" db="EMBL/GenBank/DDBJ databases">
        <authorList>
            <person name="Smith C.H."/>
        </authorList>
    </citation>
    <scope>NUCLEOTIDE SEQUENCE</scope>
    <source>
        <strain evidence="8">CHS0354</strain>
        <tissue evidence="8">Mantle</tissue>
    </source>
</reference>
<feature type="chain" id="PRO_5042183681" evidence="5">
    <location>
        <begin position="24"/>
        <end position="387"/>
    </location>
</feature>
<evidence type="ECO:0000313" key="8">
    <source>
        <dbReference type="EMBL" id="KAK3594440.1"/>
    </source>
</evidence>
<evidence type="ECO:0000256" key="1">
    <source>
        <dbReference type="ARBA" id="ARBA00022572"/>
    </source>
</evidence>
<reference evidence="8" key="2">
    <citation type="journal article" date="2021" name="Genome Biol. Evol.">
        <title>Developing a high-quality reference genome for a parasitic bivalve with doubly uniparental inheritance (Bivalvia: Unionida).</title>
        <authorList>
            <person name="Smith C.H."/>
        </authorList>
    </citation>
    <scope>NUCLEOTIDE SEQUENCE</scope>
    <source>
        <strain evidence="8">CHS0354</strain>
        <tissue evidence="8">Mantle</tissue>
    </source>
</reference>
<feature type="signal peptide" evidence="5">
    <location>
        <begin position="1"/>
        <end position="23"/>
    </location>
</feature>
<dbReference type="EMBL" id="JAEAOA010000957">
    <property type="protein sequence ID" value="KAK3594440.1"/>
    <property type="molecule type" value="Genomic_DNA"/>
</dbReference>
<keyword evidence="5" id="KW-0732">Signal</keyword>
<dbReference type="SUPFAM" id="SSF57440">
    <property type="entry name" value="Kringle-like"/>
    <property type="match status" value="2"/>
</dbReference>
<evidence type="ECO:0000256" key="4">
    <source>
        <dbReference type="PROSITE-ProRule" id="PRU00302"/>
    </source>
</evidence>
<evidence type="ECO:0000256" key="3">
    <source>
        <dbReference type="PROSITE-ProRule" id="PRU00121"/>
    </source>
</evidence>
<dbReference type="SMART" id="SM00032">
    <property type="entry name" value="CCP"/>
    <property type="match status" value="2"/>
</dbReference>
<dbReference type="InterPro" id="IPR000436">
    <property type="entry name" value="Sushi_SCR_CCP_dom"/>
</dbReference>
<protein>
    <submittedName>
        <fullName evidence="8">Uncharacterized protein</fullName>
    </submittedName>
</protein>
<sequence>MEIWETTLLFCAVLVTMTGVVMMDEVSSDSTVSDADKNIHSNLRNLVEHYIKILQEKIQTGISTVSSICIKEEILKLLESEQILVNKFEAAVKDLRYECTAPPPSVEHAFFVVTHTSDNQQVATYTCDAGYTYGGGKKEVWCNRDLGRWDYATFQCVECFTSRDTYRGKKSITQGGIRCQRWDSQSPHQHSLGSKDLIENNIVLTEDYCRITKKIVEPWCFTTDSKMEWDFCGIAKCNRRVENDCGLPQPLTNAKPNYIYTSNGATVRYSCLQLSGSTQNSYCPVSTCMNTGWTAASISCGRNDCVRNSQEYTGKRNCTISGRACQAWILREPNDHRYKAENFPDGSLSEAGNYCRDPNKSGSLWCLTTDSRYRYEPCDVPSCDLFP</sequence>
<dbReference type="InterPro" id="IPR013806">
    <property type="entry name" value="Kringle-like"/>
</dbReference>
<dbReference type="InterPro" id="IPR035976">
    <property type="entry name" value="Sushi/SCR/CCP_sf"/>
</dbReference>
<dbReference type="PROSITE" id="PS50923">
    <property type="entry name" value="SUSHI"/>
    <property type="match status" value="1"/>
</dbReference>
<feature type="disulfide bond" evidence="3">
    <location>
        <begin position="209"/>
        <end position="232"/>
    </location>
</feature>
<evidence type="ECO:0000259" key="6">
    <source>
        <dbReference type="PROSITE" id="PS50070"/>
    </source>
</evidence>
<dbReference type="PANTHER" id="PTHR24261:SF7">
    <property type="entry name" value="KRINGLE DOMAIN-CONTAINING PROTEIN"/>
    <property type="match status" value="1"/>
</dbReference>
<dbReference type="CDD" id="cd00108">
    <property type="entry name" value="KR"/>
    <property type="match status" value="2"/>
</dbReference>
<evidence type="ECO:0000256" key="2">
    <source>
        <dbReference type="ARBA" id="ARBA00023157"/>
    </source>
</evidence>
<dbReference type="PANTHER" id="PTHR24261">
    <property type="entry name" value="PLASMINOGEN-RELATED"/>
    <property type="match status" value="1"/>
</dbReference>
<comment type="caution">
    <text evidence="8">The sequence shown here is derived from an EMBL/GenBank/DDBJ whole genome shotgun (WGS) entry which is preliminary data.</text>
</comment>
<dbReference type="InterPro" id="IPR000001">
    <property type="entry name" value="Kringle"/>
</dbReference>
<dbReference type="PROSITE" id="PS50070">
    <property type="entry name" value="KRINGLE_2"/>
    <property type="match status" value="2"/>
</dbReference>
<keyword evidence="1 3" id="KW-0420">Kringle</keyword>
<dbReference type="SUPFAM" id="SSF57535">
    <property type="entry name" value="Complement control module/SCR domain"/>
    <property type="match status" value="1"/>
</dbReference>
<name>A0AAE0SM42_9BIVA</name>
<reference evidence="8" key="1">
    <citation type="journal article" date="2021" name="Genome Biol. Evol.">
        <title>A High-Quality Reference Genome for a Parasitic Bivalve with Doubly Uniparental Inheritance (Bivalvia: Unionida).</title>
        <authorList>
            <person name="Smith C.H."/>
        </authorList>
    </citation>
    <scope>NUCLEOTIDE SEQUENCE</scope>
    <source>
        <strain evidence="8">CHS0354</strain>
    </source>
</reference>
<feature type="disulfide bond" evidence="4">
    <location>
        <begin position="99"/>
        <end position="142"/>
    </location>
</feature>
<keyword evidence="4" id="KW-0768">Sushi</keyword>
<keyword evidence="9" id="KW-1185">Reference proteome</keyword>
<gene>
    <name evidence="8" type="ORF">CHS0354_015438</name>
</gene>
<dbReference type="Pfam" id="PF00051">
    <property type="entry name" value="Kringle"/>
    <property type="match status" value="2"/>
</dbReference>
<dbReference type="Proteomes" id="UP001195483">
    <property type="component" value="Unassembled WGS sequence"/>
</dbReference>
<evidence type="ECO:0000259" key="7">
    <source>
        <dbReference type="PROSITE" id="PS50923"/>
    </source>
</evidence>
<comment type="caution">
    <text evidence="3">Lacks conserved residue(s) required for the propagation of feature annotation.</text>
</comment>
<feature type="disulfide bond" evidence="3">
    <location>
        <begin position="355"/>
        <end position="378"/>
    </location>
</feature>
<feature type="domain" description="Kringle" evidence="6">
    <location>
        <begin position="164"/>
        <end position="237"/>
    </location>
</feature>
<dbReference type="Gene3D" id="2.40.20.10">
    <property type="entry name" value="Plasminogen Kringle 4"/>
    <property type="match status" value="2"/>
</dbReference>
<evidence type="ECO:0000256" key="5">
    <source>
        <dbReference type="SAM" id="SignalP"/>
    </source>
</evidence>
<proteinExistence type="predicted"/>
<dbReference type="PRINTS" id="PR00018">
    <property type="entry name" value="KRINGLE"/>
</dbReference>